<dbReference type="EMBL" id="AVCJ01000034">
    <property type="protein sequence ID" value="KFL35980.1"/>
    <property type="molecule type" value="Genomic_DNA"/>
</dbReference>
<comment type="caution">
    <text evidence="14">The sequence shown here is derived from an EMBL/GenBank/DDBJ whole genome shotgun (WGS) entry which is preliminary data.</text>
</comment>
<keyword evidence="4" id="KW-0813">Transport</keyword>
<dbReference type="SUPFAM" id="SSF74653">
    <property type="entry name" value="TolA/TonB C-terminal domain"/>
    <property type="match status" value="1"/>
</dbReference>
<evidence type="ECO:0000256" key="3">
    <source>
        <dbReference type="ARBA" id="ARBA00022362"/>
    </source>
</evidence>
<dbReference type="NCBIfam" id="TIGR01352">
    <property type="entry name" value="tonB_Cterm"/>
    <property type="match status" value="1"/>
</dbReference>
<dbReference type="PANTHER" id="PTHR33446">
    <property type="entry name" value="PROTEIN TONB-RELATED"/>
    <property type="match status" value="1"/>
</dbReference>
<reference evidence="15" key="1">
    <citation type="submission" date="2013-08" db="EMBL/GenBank/DDBJ databases">
        <title>Genome sequencing of Arenimonas donghaensis.</title>
        <authorList>
            <person name="Chen F."/>
            <person name="Wang G."/>
        </authorList>
    </citation>
    <scope>NUCLEOTIDE SEQUENCE [LARGE SCALE GENOMIC DNA]</scope>
    <source>
        <strain evidence="15">HO3-R19</strain>
    </source>
</reference>
<dbReference type="GO" id="GO:0031992">
    <property type="term" value="F:energy transducer activity"/>
    <property type="evidence" value="ECO:0007669"/>
    <property type="project" value="TreeGrafter"/>
</dbReference>
<evidence type="ECO:0000256" key="7">
    <source>
        <dbReference type="ARBA" id="ARBA00022692"/>
    </source>
</evidence>
<evidence type="ECO:0000256" key="5">
    <source>
        <dbReference type="ARBA" id="ARBA00022475"/>
    </source>
</evidence>
<evidence type="ECO:0000313" key="15">
    <source>
        <dbReference type="Proteomes" id="UP000029085"/>
    </source>
</evidence>
<keyword evidence="11" id="KW-0472">Membrane</keyword>
<keyword evidence="15" id="KW-1185">Reference proteome</keyword>
<dbReference type="GO" id="GO:0055085">
    <property type="term" value="P:transmembrane transport"/>
    <property type="evidence" value="ECO:0007669"/>
    <property type="project" value="InterPro"/>
</dbReference>
<dbReference type="GO" id="GO:0098797">
    <property type="term" value="C:plasma membrane protein complex"/>
    <property type="evidence" value="ECO:0007669"/>
    <property type="project" value="TreeGrafter"/>
</dbReference>
<feature type="domain" description="TonB C-terminal" evidence="13">
    <location>
        <begin position="34"/>
        <end position="118"/>
    </location>
</feature>
<keyword evidence="10" id="KW-1133">Transmembrane helix</keyword>
<dbReference type="PATRIC" id="fig|1121014.3.peg.1986"/>
<dbReference type="OrthoDB" id="1628901at2"/>
<feature type="non-terminal residue" evidence="14">
    <location>
        <position position="1"/>
    </location>
</feature>
<evidence type="ECO:0000256" key="12">
    <source>
        <dbReference type="SAM" id="MobiDB-lite"/>
    </source>
</evidence>
<comment type="similarity">
    <text evidence="2">Belongs to the TonB family.</text>
</comment>
<dbReference type="AlphaFoldDB" id="A0A087MGH7"/>
<dbReference type="RefSeq" id="WP_152560451.1">
    <property type="nucleotide sequence ID" value="NZ_AVCJ01000034.1"/>
</dbReference>
<evidence type="ECO:0000256" key="11">
    <source>
        <dbReference type="ARBA" id="ARBA00023136"/>
    </source>
</evidence>
<comment type="subcellular location">
    <subcellularLocation>
        <location evidence="1">Cell inner membrane</location>
        <topology evidence="1">Single-pass membrane protein</topology>
        <orientation evidence="1">Periplasmic side</orientation>
    </subcellularLocation>
</comment>
<evidence type="ECO:0000256" key="1">
    <source>
        <dbReference type="ARBA" id="ARBA00004383"/>
    </source>
</evidence>
<dbReference type="Gene3D" id="3.30.2420.10">
    <property type="entry name" value="TonB"/>
    <property type="match status" value="1"/>
</dbReference>
<evidence type="ECO:0000256" key="2">
    <source>
        <dbReference type="ARBA" id="ARBA00006555"/>
    </source>
</evidence>
<reference evidence="14 15" key="2">
    <citation type="journal article" date="2015" name="Stand. Genomic Sci.">
        <title>High quality draft genomic sequence of Arenimonas donghaensis DSM 18148(T).</title>
        <authorList>
            <person name="Chen F."/>
            <person name="Wang H."/>
            <person name="Cao Y."/>
            <person name="Li X."/>
            <person name="Wang G."/>
        </authorList>
    </citation>
    <scope>NUCLEOTIDE SEQUENCE [LARGE SCALE GENOMIC DNA]</scope>
    <source>
        <strain evidence="14 15">HO3-R19</strain>
    </source>
</reference>
<proteinExistence type="inferred from homology"/>
<feature type="region of interest" description="Disordered" evidence="12">
    <location>
        <begin position="1"/>
        <end position="53"/>
    </location>
</feature>
<evidence type="ECO:0000256" key="4">
    <source>
        <dbReference type="ARBA" id="ARBA00022448"/>
    </source>
</evidence>
<dbReference type="Pfam" id="PF03544">
    <property type="entry name" value="TonB_C"/>
    <property type="match status" value="1"/>
</dbReference>
<evidence type="ECO:0000256" key="8">
    <source>
        <dbReference type="ARBA" id="ARBA00022737"/>
    </source>
</evidence>
<keyword evidence="9" id="KW-0653">Protein transport</keyword>
<organism evidence="14 15">
    <name type="scientific">Arenimonas donghaensis DSM 18148 = HO3-R19</name>
    <dbReference type="NCBI Taxonomy" id="1121014"/>
    <lineage>
        <taxon>Bacteria</taxon>
        <taxon>Pseudomonadati</taxon>
        <taxon>Pseudomonadota</taxon>
        <taxon>Gammaproteobacteria</taxon>
        <taxon>Lysobacterales</taxon>
        <taxon>Lysobacteraceae</taxon>
        <taxon>Arenimonas</taxon>
    </lineage>
</organism>
<dbReference type="PANTHER" id="PTHR33446:SF8">
    <property type="entry name" value="PROTEIN TONB"/>
    <property type="match status" value="1"/>
</dbReference>
<evidence type="ECO:0000256" key="9">
    <source>
        <dbReference type="ARBA" id="ARBA00022927"/>
    </source>
</evidence>
<evidence type="ECO:0000259" key="13">
    <source>
        <dbReference type="PROSITE" id="PS52015"/>
    </source>
</evidence>
<evidence type="ECO:0000256" key="6">
    <source>
        <dbReference type="ARBA" id="ARBA00022519"/>
    </source>
</evidence>
<dbReference type="InterPro" id="IPR006260">
    <property type="entry name" value="TonB/TolA_C"/>
</dbReference>
<dbReference type="GO" id="GO:0015031">
    <property type="term" value="P:protein transport"/>
    <property type="evidence" value="ECO:0007669"/>
    <property type="project" value="UniProtKB-KW"/>
</dbReference>
<keyword evidence="7" id="KW-0812">Transmembrane</keyword>
<dbReference type="Proteomes" id="UP000029085">
    <property type="component" value="Unassembled WGS sequence"/>
</dbReference>
<dbReference type="PROSITE" id="PS52015">
    <property type="entry name" value="TONB_CTD"/>
    <property type="match status" value="1"/>
</dbReference>
<keyword evidence="6" id="KW-0997">Cell inner membrane</keyword>
<dbReference type="InterPro" id="IPR051045">
    <property type="entry name" value="TonB-dependent_transducer"/>
</dbReference>
<accession>A0A087MGH7</accession>
<sequence length="118" mass="12515">EPATPAPTRPATPPPSQPATPPPAPVQPAQPALASSSNPVAVRAPQPSYPRAAYRSGVSGEVTVEISIAASGEVTNVNVTRSQPRGTFDREVVNTVREWRFEPMDGPATLTRTFTFRP</sequence>
<keyword evidence="5" id="KW-1003">Cell membrane</keyword>
<gene>
    <name evidence="14" type="ORF">N788_05405</name>
</gene>
<name>A0A087MGH7_9GAMM</name>
<evidence type="ECO:0000256" key="10">
    <source>
        <dbReference type="ARBA" id="ARBA00022989"/>
    </source>
</evidence>
<feature type="compositionally biased region" description="Pro residues" evidence="12">
    <location>
        <begin position="1"/>
        <end position="28"/>
    </location>
</feature>
<protein>
    <recommendedName>
        <fullName evidence="3">Protein TonB</fullName>
    </recommendedName>
</protein>
<feature type="compositionally biased region" description="Low complexity" evidence="12">
    <location>
        <begin position="29"/>
        <end position="39"/>
    </location>
</feature>
<evidence type="ECO:0000313" key="14">
    <source>
        <dbReference type="EMBL" id="KFL35980.1"/>
    </source>
</evidence>
<dbReference type="InterPro" id="IPR037682">
    <property type="entry name" value="TonB_C"/>
</dbReference>
<dbReference type="STRING" id="1121014.N788_05405"/>
<keyword evidence="8" id="KW-0677">Repeat</keyword>